<keyword evidence="2" id="KW-0812">Transmembrane</keyword>
<evidence type="ECO:0000259" key="3">
    <source>
        <dbReference type="Pfam" id="PF22150"/>
    </source>
</evidence>
<feature type="domain" description="Type IV pilin Tt1218-like" evidence="3">
    <location>
        <begin position="35"/>
        <end position="103"/>
    </location>
</feature>
<evidence type="ECO:0000256" key="2">
    <source>
        <dbReference type="SAM" id="Phobius"/>
    </source>
</evidence>
<name>A0ABR6RLP6_9BURK</name>
<dbReference type="RefSeq" id="WP_184711733.1">
    <property type="nucleotide sequence ID" value="NZ_JACHKZ010000054.1"/>
</dbReference>
<dbReference type="InterPro" id="IPR013362">
    <property type="entry name" value="Pilus_4_PilV"/>
</dbReference>
<feature type="transmembrane region" description="Helical" evidence="2">
    <location>
        <begin position="12"/>
        <end position="35"/>
    </location>
</feature>
<dbReference type="Pfam" id="PF07963">
    <property type="entry name" value="N_methyl"/>
    <property type="match status" value="1"/>
</dbReference>
<accession>A0ABR6RLP6</accession>
<feature type="compositionally biased region" description="Basic and acidic residues" evidence="1">
    <location>
        <begin position="151"/>
        <end position="160"/>
    </location>
</feature>
<dbReference type="NCBIfam" id="TIGR02523">
    <property type="entry name" value="type_IV_pilV"/>
    <property type="match status" value="1"/>
</dbReference>
<sequence length="218" mass="23373">MYRLKRNHRQHGITLLESLIAILVAALGILGIIGVQLRTLSDTQNTVRREQAIRLIEDLSERMKINPNALGNLNSYVSNFANAPSPVACSGGCDAAAQAAYDLALWKQVVKDSLPLGQASIFIAPAEKDSAAGVRRQLGVMVAWRENERAGLSADDKKQNDATQVRAADGSLSAGAGTDKTTNACPDGYTCHLQYIPVSARCAPYIVGSSKRYFCPGI</sequence>
<keyword evidence="2" id="KW-1133">Transmembrane helix</keyword>
<gene>
    <name evidence="4" type="ORF">HNP33_004209</name>
</gene>
<dbReference type="Proteomes" id="UP000562492">
    <property type="component" value="Unassembled WGS sequence"/>
</dbReference>
<comment type="caution">
    <text evidence="4">The sequence shown here is derived from an EMBL/GenBank/DDBJ whole genome shotgun (WGS) entry which is preliminary data.</text>
</comment>
<keyword evidence="5" id="KW-1185">Reference proteome</keyword>
<evidence type="ECO:0000256" key="1">
    <source>
        <dbReference type="SAM" id="MobiDB-lite"/>
    </source>
</evidence>
<organism evidence="4 5">
    <name type="scientific">Comamonas odontotermitis</name>
    <dbReference type="NCBI Taxonomy" id="379895"/>
    <lineage>
        <taxon>Bacteria</taxon>
        <taxon>Pseudomonadati</taxon>
        <taxon>Pseudomonadota</taxon>
        <taxon>Betaproteobacteria</taxon>
        <taxon>Burkholderiales</taxon>
        <taxon>Comamonadaceae</taxon>
        <taxon>Comamonas</taxon>
    </lineage>
</organism>
<dbReference type="EMBL" id="JACHKZ010000054">
    <property type="protein sequence ID" value="MBB6580083.1"/>
    <property type="molecule type" value="Genomic_DNA"/>
</dbReference>
<evidence type="ECO:0000313" key="4">
    <source>
        <dbReference type="EMBL" id="MBB6580083.1"/>
    </source>
</evidence>
<evidence type="ECO:0000313" key="5">
    <source>
        <dbReference type="Proteomes" id="UP000562492"/>
    </source>
</evidence>
<dbReference type="PROSITE" id="PS00409">
    <property type="entry name" value="PROKAR_NTER_METHYL"/>
    <property type="match status" value="1"/>
</dbReference>
<dbReference type="InterPro" id="IPR012902">
    <property type="entry name" value="N_methyl_site"/>
</dbReference>
<dbReference type="InterPro" id="IPR054402">
    <property type="entry name" value="Tt1218-like_dom"/>
</dbReference>
<feature type="region of interest" description="Disordered" evidence="1">
    <location>
        <begin position="151"/>
        <end position="173"/>
    </location>
</feature>
<keyword evidence="2" id="KW-0472">Membrane</keyword>
<dbReference type="Pfam" id="PF22150">
    <property type="entry name" value="Tt1218-like"/>
    <property type="match status" value="1"/>
</dbReference>
<protein>
    <submittedName>
        <fullName evidence="4">Type IV pilus assembly protein PilV</fullName>
    </submittedName>
</protein>
<reference evidence="4 5" key="1">
    <citation type="submission" date="2020-08" db="EMBL/GenBank/DDBJ databases">
        <title>Functional genomics of gut bacteria from endangered species of beetles.</title>
        <authorList>
            <person name="Carlos-Shanley C."/>
        </authorList>
    </citation>
    <scope>NUCLEOTIDE SEQUENCE [LARGE SCALE GENOMIC DNA]</scope>
    <source>
        <strain evidence="4 5">S00124</strain>
    </source>
</reference>
<proteinExistence type="predicted"/>